<keyword evidence="3" id="KW-1185">Reference proteome</keyword>
<dbReference type="Pfam" id="PF06974">
    <property type="entry name" value="WS_DGAT_C"/>
    <property type="match status" value="1"/>
</dbReference>
<evidence type="ECO:0000313" key="3">
    <source>
        <dbReference type="Proteomes" id="UP000198287"/>
    </source>
</evidence>
<organism evidence="2 3">
    <name type="scientific">Folsomia candida</name>
    <name type="common">Springtail</name>
    <dbReference type="NCBI Taxonomy" id="158441"/>
    <lineage>
        <taxon>Eukaryota</taxon>
        <taxon>Metazoa</taxon>
        <taxon>Ecdysozoa</taxon>
        <taxon>Arthropoda</taxon>
        <taxon>Hexapoda</taxon>
        <taxon>Collembola</taxon>
        <taxon>Entomobryomorpha</taxon>
        <taxon>Isotomoidea</taxon>
        <taxon>Isotomidae</taxon>
        <taxon>Proisotominae</taxon>
        <taxon>Folsomia</taxon>
    </lineage>
</organism>
<dbReference type="InterPro" id="IPR009721">
    <property type="entry name" value="O-acyltransferase_WSD1_C"/>
</dbReference>
<proteinExistence type="predicted"/>
<evidence type="ECO:0000313" key="2">
    <source>
        <dbReference type="EMBL" id="OXA39450.1"/>
    </source>
</evidence>
<accession>A0A226D310</accession>
<reference evidence="2 3" key="1">
    <citation type="submission" date="2015-12" db="EMBL/GenBank/DDBJ databases">
        <title>The genome of Folsomia candida.</title>
        <authorList>
            <person name="Faddeeva A."/>
            <person name="Derks M.F."/>
            <person name="Anvar Y."/>
            <person name="Smit S."/>
            <person name="Van Straalen N."/>
            <person name="Roelofs D."/>
        </authorList>
    </citation>
    <scope>NUCLEOTIDE SEQUENCE [LARGE SCALE GENOMIC DNA]</scope>
    <source>
        <strain evidence="2 3">VU population</strain>
        <tissue evidence="2">Whole body</tissue>
    </source>
</reference>
<sequence>MPPSDGKIEPRLVRISDQFRHISTFIVGMAAIQRGIALISGSLQRNFNLPHIGTLLLSNISSFKENRWKLFGNPVERISPITGLYQKFCSIFILTVSYNGKIGIAITANKALFSGADELKRVTM</sequence>
<evidence type="ECO:0000259" key="1">
    <source>
        <dbReference type="Pfam" id="PF06974"/>
    </source>
</evidence>
<feature type="domain" description="O-acyltransferase WSD1 C-terminal" evidence="1">
    <location>
        <begin position="47"/>
        <end position="120"/>
    </location>
</feature>
<dbReference type="Proteomes" id="UP000198287">
    <property type="component" value="Unassembled WGS sequence"/>
</dbReference>
<dbReference type="EMBL" id="LNIX01000038">
    <property type="protein sequence ID" value="OXA39450.1"/>
    <property type="molecule type" value="Genomic_DNA"/>
</dbReference>
<gene>
    <name evidence="2" type="ORF">Fcan01_25697</name>
</gene>
<protein>
    <recommendedName>
        <fullName evidence="1">O-acyltransferase WSD1 C-terminal domain-containing protein</fullName>
    </recommendedName>
</protein>
<name>A0A226D310_FOLCA</name>
<dbReference type="AlphaFoldDB" id="A0A226D310"/>
<comment type="caution">
    <text evidence="2">The sequence shown here is derived from an EMBL/GenBank/DDBJ whole genome shotgun (WGS) entry which is preliminary data.</text>
</comment>